<protein>
    <recommendedName>
        <fullName evidence="2">Haemolysin activator HlyB C-terminal domain-containing protein</fullName>
    </recommendedName>
</protein>
<dbReference type="InterPro" id="IPR005565">
    <property type="entry name" value="Hemolysn_activator_HlyB_C"/>
</dbReference>
<evidence type="ECO:0000313" key="4">
    <source>
        <dbReference type="Proteomes" id="UP000182114"/>
    </source>
</evidence>
<evidence type="ECO:0000259" key="2">
    <source>
        <dbReference type="Pfam" id="PF03865"/>
    </source>
</evidence>
<dbReference type="EMBL" id="FNBD01000005">
    <property type="protein sequence ID" value="SDE93825.1"/>
    <property type="molecule type" value="Genomic_DNA"/>
</dbReference>
<accession>A0A1G7H0E7</accession>
<dbReference type="eggNOG" id="COG1409">
    <property type="taxonomic scope" value="Bacteria"/>
</dbReference>
<dbReference type="InterPro" id="IPR051544">
    <property type="entry name" value="TPS_OM_transporter"/>
</dbReference>
<dbReference type="PANTHER" id="PTHR34597">
    <property type="entry name" value="SLR1661 PROTEIN"/>
    <property type="match status" value="1"/>
</dbReference>
<dbReference type="Pfam" id="PF03865">
    <property type="entry name" value="ShlB"/>
    <property type="match status" value="1"/>
</dbReference>
<keyword evidence="1" id="KW-1133">Transmembrane helix</keyword>
<organism evidence="3 4">
    <name type="scientific">Cellulophaga baltica</name>
    <dbReference type="NCBI Taxonomy" id="76594"/>
    <lineage>
        <taxon>Bacteria</taxon>
        <taxon>Pseudomonadati</taxon>
        <taxon>Bacteroidota</taxon>
        <taxon>Flavobacteriia</taxon>
        <taxon>Flavobacteriales</taxon>
        <taxon>Flavobacteriaceae</taxon>
        <taxon>Cellulophaga</taxon>
    </lineage>
</organism>
<feature type="domain" description="Haemolysin activator HlyB C-terminal" evidence="2">
    <location>
        <begin position="1090"/>
        <end position="1211"/>
    </location>
</feature>
<keyword evidence="1" id="KW-0812">Transmembrane</keyword>
<keyword evidence="4" id="KW-1185">Reference proteome</keyword>
<sequence>MPVSNRKSTSYYFNPYQLVVFVIFIVLLNGCATFKMQESNDNKVDVTTHKKPVHTFYLAGGYGDYTITENKTAAILLKKQLSTADENTTLLFTGDNISATKNNWNTDQELVEEQIALTENFKGKTIFMPGVNEWKSYNTRDVEKVEKYLDAIDSDALKFFPKNACPIEQVVINDDLDLILIDSKWFTGNWSRLENINKKCTDINTRMRFAEELEGYINDGQGKNIVIAMHQPIFSNGEFAGKKSFKSHMTPAPIVGTVVNTVLDLGAFSSDRLNSRPYEFLRILVSSLAKASDRITVVSGHEESLQYLTGGGIHQIISGSLSQKSATKRGEDNLSSIGGTLDFEGKFTYGKRGFAKLVYYDDGSSDVTFITEDDEEKNVALLPKIQKDTISLAFHEDNAKTIKTTILENPDADDKTAFYTFLWGQRYRSYFTTPVTAKIARLDTLYGGLKVLKEGGGHQSFSLRLADSNGKEYNMRSLRKNALKYLKFKIKGVAYNEEDYKNTLTEETISDFFTTAHPYMQLVINPLAKAIAVNHSSPELFYIPKQETLGDLNNEFGDELYFIEERPSDEQLNYKGYRREINESGAIKDFESTTDMLEKIKEDESYTVDQKSYIRARIFDMLIGDWDRHQDQWRWVEYETTDGNKEFQPVPRDRDNAFPKFDGKALKVVKLFAPQSRMWQSYDADIQDIKWLNNNGNSLDRAILTKYDAKIWEEEAQFIQDNLTASTIDAAFNKLPEEVKDSTAIEIRDNLKLRLMTLKQDAKAYSKYLDKMVSLHGTEKDDKFEITRLPNGETKVVIKRILSDEENPVIFERTFNKKDTKELWIYGLGDDDVFEVNGEDNKSIFIRFIGGYGDDTFKIKNKKHLKVYDWKHETSIFEGENPKKQMTRIYDTNMYHWRYFEENTNMLVPNLGFRTDDGLYLGATNIYTNKGFNRGDFRQKHTVIANYYFGFRAIELGYYGVFANIFPKWNLEISAYHSTDRFSNNFFGVGNETTNLDNDLGKDFNRARIEKTRIDAGIAYHTLKIKGVYESFEVIEQNNRFFNSNNFTPELFDNQRYLGLETEAYYDNDDAKDFPTRSIMFGLNAGYKANLQINDNQFGYLKFKAGISHKLISSGDLVFNTKAEVNTTFGDTYFFYNMPSIGGNNGLRGFRDERFTGKTYFYETTDLRVRIKKYMTAVAPINLGAYGGFDYGRVWNSNESSNVWHTSQGLGVWASAYNFLTINVGYFNSVEGNMVQFKFGFDF</sequence>
<evidence type="ECO:0000313" key="3">
    <source>
        <dbReference type="EMBL" id="SDE93825.1"/>
    </source>
</evidence>
<evidence type="ECO:0000256" key="1">
    <source>
        <dbReference type="SAM" id="Phobius"/>
    </source>
</evidence>
<dbReference type="Proteomes" id="UP000182114">
    <property type="component" value="Unassembled WGS sequence"/>
</dbReference>
<dbReference type="Gene3D" id="3.60.21.10">
    <property type="match status" value="1"/>
</dbReference>
<feature type="transmembrane region" description="Helical" evidence="1">
    <location>
        <begin position="12"/>
        <end position="30"/>
    </location>
</feature>
<dbReference type="AlphaFoldDB" id="A0A1G7H0E7"/>
<dbReference type="SUPFAM" id="SSF56300">
    <property type="entry name" value="Metallo-dependent phosphatases"/>
    <property type="match status" value="1"/>
</dbReference>
<dbReference type="eggNOG" id="COG4775">
    <property type="taxonomic scope" value="Bacteria"/>
</dbReference>
<dbReference type="GO" id="GO:0046819">
    <property type="term" value="P:protein secretion by the type V secretion system"/>
    <property type="evidence" value="ECO:0007669"/>
    <property type="project" value="TreeGrafter"/>
</dbReference>
<dbReference type="GO" id="GO:0008320">
    <property type="term" value="F:protein transmembrane transporter activity"/>
    <property type="evidence" value="ECO:0007669"/>
    <property type="project" value="TreeGrafter"/>
</dbReference>
<gene>
    <name evidence="3" type="ORF">SAMN04487992_105184</name>
</gene>
<dbReference type="RefSeq" id="WP_074538325.1">
    <property type="nucleotide sequence ID" value="NZ_FNBD01000005.1"/>
</dbReference>
<dbReference type="PANTHER" id="PTHR34597:SF3">
    <property type="entry name" value="OUTER MEMBRANE TRANSPORTER CDIB"/>
    <property type="match status" value="1"/>
</dbReference>
<proteinExistence type="predicted"/>
<name>A0A1G7H0E7_9FLAO</name>
<dbReference type="InterPro" id="IPR029052">
    <property type="entry name" value="Metallo-depent_PP-like"/>
</dbReference>
<reference evidence="4" key="1">
    <citation type="submission" date="2016-10" db="EMBL/GenBank/DDBJ databases">
        <authorList>
            <person name="Varghese N."/>
            <person name="Submissions S."/>
        </authorList>
    </citation>
    <scope>NUCLEOTIDE SEQUENCE [LARGE SCALE GENOMIC DNA]</scope>
    <source>
        <strain evidence="4">DSM 24729</strain>
    </source>
</reference>
<keyword evidence="1" id="KW-0472">Membrane</keyword>
<dbReference type="GO" id="GO:0098046">
    <property type="term" value="C:type V protein secretion system complex"/>
    <property type="evidence" value="ECO:0007669"/>
    <property type="project" value="TreeGrafter"/>
</dbReference>